<organism evidence="1 2">
    <name type="scientific">Periplaneta americana</name>
    <name type="common">American cockroach</name>
    <name type="synonym">Blatta americana</name>
    <dbReference type="NCBI Taxonomy" id="6978"/>
    <lineage>
        <taxon>Eukaryota</taxon>
        <taxon>Metazoa</taxon>
        <taxon>Ecdysozoa</taxon>
        <taxon>Arthropoda</taxon>
        <taxon>Hexapoda</taxon>
        <taxon>Insecta</taxon>
        <taxon>Pterygota</taxon>
        <taxon>Neoptera</taxon>
        <taxon>Polyneoptera</taxon>
        <taxon>Dictyoptera</taxon>
        <taxon>Blattodea</taxon>
        <taxon>Blattoidea</taxon>
        <taxon>Blattidae</taxon>
        <taxon>Blattinae</taxon>
        <taxon>Periplaneta</taxon>
    </lineage>
</organism>
<accession>A0ABQ8SLU6</accession>
<comment type="caution">
    <text evidence="1">The sequence shown here is derived from an EMBL/GenBank/DDBJ whole genome shotgun (WGS) entry which is preliminary data.</text>
</comment>
<keyword evidence="2" id="KW-1185">Reference proteome</keyword>
<name>A0ABQ8SLU6_PERAM</name>
<sequence>MKCFQQKLRPPILLETFVFVEGTWFRERHYDDTPLAGQRQIQMERSLTPVSERVGVGGIRKQEKCTAIIASHNVLVSCIFTMAAVWTLCTKEAELNTLEELRQRITNAAALVTPQMSQNNWREVEYRLNVCRELKVHDNTQMIRITKVTMLTQEGLGAQDHVAYQEETWLYEELRYDGVPIGIEFTTDTCLTWTII</sequence>
<protein>
    <submittedName>
        <fullName evidence="1">Uncharacterized protein</fullName>
    </submittedName>
</protein>
<reference evidence="1 2" key="1">
    <citation type="journal article" date="2022" name="Allergy">
        <title>Genome assembly and annotation of Periplaneta americana reveal a comprehensive cockroach allergen profile.</title>
        <authorList>
            <person name="Wang L."/>
            <person name="Xiong Q."/>
            <person name="Saelim N."/>
            <person name="Wang L."/>
            <person name="Nong W."/>
            <person name="Wan A.T."/>
            <person name="Shi M."/>
            <person name="Liu X."/>
            <person name="Cao Q."/>
            <person name="Hui J.H.L."/>
            <person name="Sookrung N."/>
            <person name="Leung T.F."/>
            <person name="Tungtrongchitr A."/>
            <person name="Tsui S.K.W."/>
        </authorList>
    </citation>
    <scope>NUCLEOTIDE SEQUENCE [LARGE SCALE GENOMIC DNA]</scope>
    <source>
        <strain evidence="1">PWHHKU_190912</strain>
    </source>
</reference>
<gene>
    <name evidence="1" type="ORF">ANN_23550</name>
</gene>
<proteinExistence type="predicted"/>
<dbReference type="Proteomes" id="UP001148838">
    <property type="component" value="Unassembled WGS sequence"/>
</dbReference>
<evidence type="ECO:0000313" key="1">
    <source>
        <dbReference type="EMBL" id="KAJ4434978.1"/>
    </source>
</evidence>
<dbReference type="EMBL" id="JAJSOF020000025">
    <property type="protein sequence ID" value="KAJ4434978.1"/>
    <property type="molecule type" value="Genomic_DNA"/>
</dbReference>
<evidence type="ECO:0000313" key="2">
    <source>
        <dbReference type="Proteomes" id="UP001148838"/>
    </source>
</evidence>